<reference evidence="2 3" key="1">
    <citation type="journal article" date="2022" name="bioRxiv">
        <title>Genomics of Preaxostyla Flagellates Illuminates Evolutionary Transitions and the Path Towards Mitochondrial Loss.</title>
        <authorList>
            <person name="Novak L.V.F."/>
            <person name="Treitli S.C."/>
            <person name="Pyrih J."/>
            <person name="Halakuc P."/>
            <person name="Pipaliya S.V."/>
            <person name="Vacek V."/>
            <person name="Brzon O."/>
            <person name="Soukal P."/>
            <person name="Eme L."/>
            <person name="Dacks J.B."/>
            <person name="Karnkowska A."/>
            <person name="Elias M."/>
            <person name="Hampl V."/>
        </authorList>
    </citation>
    <scope>NUCLEOTIDE SEQUENCE [LARGE SCALE GENOMIC DNA]</scope>
    <source>
        <strain evidence="2">NAU3</strain>
        <tissue evidence="2">Gut</tissue>
    </source>
</reference>
<dbReference type="EMBL" id="JARBJD010000697">
    <property type="protein sequence ID" value="KAK2940299.1"/>
    <property type="molecule type" value="Genomic_DNA"/>
</dbReference>
<evidence type="ECO:0000256" key="1">
    <source>
        <dbReference type="SAM" id="MobiDB-lite"/>
    </source>
</evidence>
<dbReference type="Proteomes" id="UP001281761">
    <property type="component" value="Unassembled WGS sequence"/>
</dbReference>
<name>A0ABQ9WM91_9EUKA</name>
<gene>
    <name evidence="2" type="ORF">BLNAU_24790</name>
</gene>
<comment type="caution">
    <text evidence="2">The sequence shown here is derived from an EMBL/GenBank/DDBJ whole genome shotgun (WGS) entry which is preliminary data.</text>
</comment>
<proteinExistence type="predicted"/>
<keyword evidence="3" id="KW-1185">Reference proteome</keyword>
<evidence type="ECO:0000313" key="3">
    <source>
        <dbReference type="Proteomes" id="UP001281761"/>
    </source>
</evidence>
<accession>A0ABQ9WM91</accession>
<sequence length="186" mass="21070">MQINVSPITATTSLPEFIEDTLLTKPANEHKMGSLQVVHLAHILIQSQSEFSRIWEAFARMGSGEDAGDGGGRRDREAGEREPSGCEVGEPVCGKLDDPSFGESSEEERQELMLEIQEDDEPLRKIQEKREKEQEGEEKDEMQRSESELESELWESSSEEGFEEVVLNLVNHFESCHLTSNPYKRT</sequence>
<feature type="region of interest" description="Disordered" evidence="1">
    <location>
        <begin position="62"/>
        <end position="161"/>
    </location>
</feature>
<feature type="compositionally biased region" description="Basic and acidic residues" evidence="1">
    <location>
        <begin position="122"/>
        <end position="133"/>
    </location>
</feature>
<feature type="compositionally biased region" description="Basic and acidic residues" evidence="1">
    <location>
        <begin position="71"/>
        <end position="84"/>
    </location>
</feature>
<evidence type="ECO:0000313" key="2">
    <source>
        <dbReference type="EMBL" id="KAK2940299.1"/>
    </source>
</evidence>
<organism evidence="2 3">
    <name type="scientific">Blattamonas nauphoetae</name>
    <dbReference type="NCBI Taxonomy" id="2049346"/>
    <lineage>
        <taxon>Eukaryota</taxon>
        <taxon>Metamonada</taxon>
        <taxon>Preaxostyla</taxon>
        <taxon>Oxymonadida</taxon>
        <taxon>Blattamonas</taxon>
    </lineage>
</organism>
<feature type="compositionally biased region" description="Acidic residues" evidence="1">
    <location>
        <begin position="148"/>
        <end position="161"/>
    </location>
</feature>
<protein>
    <submittedName>
        <fullName evidence="2">Uncharacterized protein</fullName>
    </submittedName>
</protein>